<organism evidence="15 16">
    <name type="scientific">Lysobacter antibioticus</name>
    <dbReference type="NCBI Taxonomy" id="84531"/>
    <lineage>
        <taxon>Bacteria</taxon>
        <taxon>Pseudomonadati</taxon>
        <taxon>Pseudomonadota</taxon>
        <taxon>Gammaproteobacteria</taxon>
        <taxon>Lysobacterales</taxon>
        <taxon>Lysobacteraceae</taxon>
        <taxon>Lysobacter</taxon>
    </lineage>
</organism>
<protein>
    <submittedName>
        <fullName evidence="15">Subtilase family protein</fullName>
    </submittedName>
</protein>
<evidence type="ECO:0000256" key="7">
    <source>
        <dbReference type="ARBA" id="ARBA00022825"/>
    </source>
</evidence>
<dbReference type="SUPFAM" id="SSF52743">
    <property type="entry name" value="Subtilisin-like"/>
    <property type="match status" value="1"/>
</dbReference>
<dbReference type="Gene3D" id="2.60.40.10">
    <property type="entry name" value="Immunoglobulins"/>
    <property type="match status" value="1"/>
</dbReference>
<dbReference type="CDD" id="cd00146">
    <property type="entry name" value="PKD"/>
    <property type="match status" value="1"/>
</dbReference>
<dbReference type="PRINTS" id="PR00723">
    <property type="entry name" value="SUBTILISIN"/>
</dbReference>
<dbReference type="PROSITE" id="PS00137">
    <property type="entry name" value="SUBTILASE_HIS"/>
    <property type="match status" value="1"/>
</dbReference>
<evidence type="ECO:0000259" key="14">
    <source>
        <dbReference type="PROSITE" id="PS51829"/>
    </source>
</evidence>
<feature type="active site" description="Charge relay system" evidence="9">
    <location>
        <position position="435"/>
    </location>
</feature>
<dbReference type="SUPFAM" id="SSF49299">
    <property type="entry name" value="PKD domain"/>
    <property type="match status" value="1"/>
</dbReference>
<feature type="active site" description="Charge relay system" evidence="9">
    <location>
        <position position="236"/>
    </location>
</feature>
<dbReference type="InterPro" id="IPR035986">
    <property type="entry name" value="PKD_dom_sf"/>
</dbReference>
<keyword evidence="7 9" id="KW-0720">Serine protease</keyword>
<dbReference type="InterPro" id="IPR000209">
    <property type="entry name" value="Peptidase_S8/S53_dom"/>
</dbReference>
<dbReference type="EMBL" id="CP011129">
    <property type="protein sequence ID" value="ALN81451.1"/>
    <property type="molecule type" value="Genomic_DNA"/>
</dbReference>
<accession>A0A0S2DX51</accession>
<sequence>MSTASNNAIRKNVLAAATVLALSALAAPAFAGQVNLDGLQAPQGYDGFIVKYRNGSLQRRDSAKVATSLREAVRAKIAGRLIAMKHVRRLAIGSDLVRADGKLDRVDAETLMRQLAADPNVESVQVNRVWNHTMEPNDTRYGEQWHYSGVAGARINTAWDRANGAGTVVAVIDTGITPHAELAAANNLLPGYDFITDPIRSRDNDGRDNNPNDEGDWLEADRLCGPLSRAKNSSWHGSHVAGTIGAATNNAAGVAGVAHGARVVPVRVLGRCGGTTVDIADAIVWAAGLHVDGVPDNPNPAEIINLSLGGPTLNGCDAAYQAAIDRATGAGATVVVAAGNSNIDVAGFTPANCNGVVAVAATDRNGDRAFYSNYGGTIDVSAPGGETCSPNLRFLALGQEPYCDVNHEAQGVLSLGNTGLRAQDAAGYKFSQGTSMAAPHVAGIAALMQSAVAVPLTPAQVEQALKDSSRAIALAACPGGCGTGLVDANAAVVEAVRIGGAAGGNINPVANFNSQVNGLTVAFTDASTDNDGNIVARSWNFGDGSALSSATHPTRTYAAAGTYNVSLTVTDNAGATHTKTASVTVAAPAGVQTYSNAADYAIKDNTTVESPIAVAGRVGMAPSNATVTIAIDHSYRGDLRIDLVAPDGTTYLVKNYNTSDSADDVRLSQALNLSTETLNGTWKLRVRDNYVNDIGTLESWSVKF</sequence>
<dbReference type="Proteomes" id="UP000060787">
    <property type="component" value="Chromosome"/>
</dbReference>
<dbReference type="InterPro" id="IPR034176">
    <property type="entry name" value="Peptidases_S8_13"/>
</dbReference>
<evidence type="ECO:0000256" key="10">
    <source>
        <dbReference type="RuleBase" id="RU003355"/>
    </source>
</evidence>
<dbReference type="PROSITE" id="PS00138">
    <property type="entry name" value="SUBTILASE_SER"/>
    <property type="match status" value="1"/>
</dbReference>
<dbReference type="PATRIC" id="fig|84531.7.peg.2310"/>
<comment type="similarity">
    <text evidence="2 9 10">Belongs to the peptidase S8 family.</text>
</comment>
<feature type="region of interest" description="Disordered" evidence="11">
    <location>
        <begin position="199"/>
        <end position="218"/>
    </location>
</feature>
<keyword evidence="5 12" id="KW-0732">Signal</keyword>
<dbReference type="PANTHER" id="PTHR43806">
    <property type="entry name" value="PEPTIDASE S8"/>
    <property type="match status" value="1"/>
</dbReference>
<dbReference type="InterPro" id="IPR002884">
    <property type="entry name" value="P_dom"/>
</dbReference>
<dbReference type="OrthoDB" id="6016396at2"/>
<dbReference type="InterPro" id="IPR023827">
    <property type="entry name" value="Peptidase_S8_Asp-AS"/>
</dbReference>
<dbReference type="InterPro" id="IPR008979">
    <property type="entry name" value="Galactose-bd-like_sf"/>
</dbReference>
<evidence type="ECO:0000256" key="3">
    <source>
        <dbReference type="ARBA" id="ARBA00022525"/>
    </source>
</evidence>
<name>A0A0S2DX51_LYSAN</name>
<evidence type="ECO:0000259" key="13">
    <source>
        <dbReference type="PROSITE" id="PS50093"/>
    </source>
</evidence>
<dbReference type="RefSeq" id="WP_057918500.1">
    <property type="nucleotide sequence ID" value="NZ_CP011129.1"/>
</dbReference>
<dbReference type="InterPro" id="IPR022398">
    <property type="entry name" value="Peptidase_S8_His-AS"/>
</dbReference>
<feature type="domain" description="P/Homo B" evidence="14">
    <location>
        <begin position="584"/>
        <end position="704"/>
    </location>
</feature>
<feature type="domain" description="PKD" evidence="13">
    <location>
        <begin position="504"/>
        <end position="592"/>
    </location>
</feature>
<evidence type="ECO:0000256" key="5">
    <source>
        <dbReference type="ARBA" id="ARBA00022729"/>
    </source>
</evidence>
<proteinExistence type="inferred from homology"/>
<dbReference type="InterPro" id="IPR023828">
    <property type="entry name" value="Peptidase_S8_Ser-AS"/>
</dbReference>
<dbReference type="Pfam" id="PF18911">
    <property type="entry name" value="PKD_4"/>
    <property type="match status" value="1"/>
</dbReference>
<dbReference type="InterPro" id="IPR022409">
    <property type="entry name" value="PKD/Chitinase_dom"/>
</dbReference>
<keyword evidence="16" id="KW-1185">Reference proteome</keyword>
<feature type="signal peptide" evidence="12">
    <location>
        <begin position="1"/>
        <end position="31"/>
    </location>
</feature>
<dbReference type="Gene3D" id="3.40.50.200">
    <property type="entry name" value="Peptidase S8/S53 domain"/>
    <property type="match status" value="1"/>
</dbReference>
<dbReference type="InterPro" id="IPR000601">
    <property type="entry name" value="PKD_dom"/>
</dbReference>
<feature type="active site" description="Charge relay system" evidence="9">
    <location>
        <position position="173"/>
    </location>
</feature>
<evidence type="ECO:0000256" key="12">
    <source>
        <dbReference type="SAM" id="SignalP"/>
    </source>
</evidence>
<dbReference type="SMART" id="SM00089">
    <property type="entry name" value="PKD"/>
    <property type="match status" value="1"/>
</dbReference>
<dbReference type="PANTHER" id="PTHR43806:SF11">
    <property type="entry name" value="CEREVISIN-RELATED"/>
    <property type="match status" value="1"/>
</dbReference>
<evidence type="ECO:0000256" key="1">
    <source>
        <dbReference type="ARBA" id="ARBA00004613"/>
    </source>
</evidence>
<reference evidence="15 16" key="1">
    <citation type="journal article" date="2015" name="BMC Genomics">
        <title>Comparative genomics and metabolic profiling of the genus Lysobacter.</title>
        <authorList>
            <person name="de Bruijn I."/>
            <person name="Cheng X."/>
            <person name="de Jager V."/>
            <person name="Exposito R.G."/>
            <person name="Watrous J."/>
            <person name="Patel N."/>
            <person name="Postma J."/>
            <person name="Dorrestein P.C."/>
            <person name="Kobayashi D."/>
            <person name="Raaijmakers J.M."/>
        </authorList>
    </citation>
    <scope>NUCLEOTIDE SEQUENCE [LARGE SCALE GENOMIC DNA]</scope>
    <source>
        <strain evidence="15 16">76</strain>
    </source>
</reference>
<keyword evidence="4 9" id="KW-0645">Protease</keyword>
<dbReference type="SUPFAM" id="SSF49785">
    <property type="entry name" value="Galactose-binding domain-like"/>
    <property type="match status" value="1"/>
</dbReference>
<keyword evidence="3" id="KW-0964">Secreted</keyword>
<keyword evidence="6 9" id="KW-0378">Hydrolase</keyword>
<dbReference type="PROSITE" id="PS50093">
    <property type="entry name" value="PKD"/>
    <property type="match status" value="1"/>
</dbReference>
<dbReference type="InterPro" id="IPR036852">
    <property type="entry name" value="Peptidase_S8/S53_dom_sf"/>
</dbReference>
<dbReference type="KEGG" id="lab:LA76x_3325"/>
<dbReference type="GO" id="GO:0006508">
    <property type="term" value="P:proteolysis"/>
    <property type="evidence" value="ECO:0007669"/>
    <property type="project" value="UniProtKB-KW"/>
</dbReference>
<evidence type="ECO:0000313" key="16">
    <source>
        <dbReference type="Proteomes" id="UP000060787"/>
    </source>
</evidence>
<dbReference type="FunFam" id="3.40.50.200:FF:000022">
    <property type="entry name" value="Extracellular protease"/>
    <property type="match status" value="1"/>
</dbReference>
<dbReference type="GO" id="GO:0004252">
    <property type="term" value="F:serine-type endopeptidase activity"/>
    <property type="evidence" value="ECO:0007669"/>
    <property type="project" value="UniProtKB-UniRule"/>
</dbReference>
<evidence type="ECO:0000256" key="4">
    <source>
        <dbReference type="ARBA" id="ARBA00022670"/>
    </source>
</evidence>
<dbReference type="InterPro" id="IPR015500">
    <property type="entry name" value="Peptidase_S8_subtilisin-rel"/>
</dbReference>
<evidence type="ECO:0000256" key="2">
    <source>
        <dbReference type="ARBA" id="ARBA00011073"/>
    </source>
</evidence>
<dbReference type="AlphaFoldDB" id="A0A0S2DX51"/>
<dbReference type="CDD" id="cd07496">
    <property type="entry name" value="Peptidases_S8_13"/>
    <property type="match status" value="1"/>
</dbReference>
<dbReference type="InterPro" id="IPR013783">
    <property type="entry name" value="Ig-like_fold"/>
</dbReference>
<dbReference type="PROSITE" id="PS51829">
    <property type="entry name" value="P_HOMO_B"/>
    <property type="match status" value="1"/>
</dbReference>
<dbReference type="PROSITE" id="PS51892">
    <property type="entry name" value="SUBTILASE"/>
    <property type="match status" value="1"/>
</dbReference>
<feature type="compositionally biased region" description="Basic and acidic residues" evidence="11">
    <location>
        <begin position="199"/>
        <end position="210"/>
    </location>
</feature>
<feature type="chain" id="PRO_5009798034" evidence="12">
    <location>
        <begin position="32"/>
        <end position="704"/>
    </location>
</feature>
<evidence type="ECO:0000256" key="8">
    <source>
        <dbReference type="ARBA" id="ARBA00023145"/>
    </source>
</evidence>
<dbReference type="STRING" id="84531.LA76x_3325"/>
<evidence type="ECO:0000256" key="11">
    <source>
        <dbReference type="SAM" id="MobiDB-lite"/>
    </source>
</evidence>
<keyword evidence="8" id="KW-0865">Zymogen</keyword>
<gene>
    <name evidence="15" type="ORF">LA76x_3325</name>
</gene>
<dbReference type="PROSITE" id="PS00136">
    <property type="entry name" value="SUBTILASE_ASP"/>
    <property type="match status" value="1"/>
</dbReference>
<evidence type="ECO:0000256" key="9">
    <source>
        <dbReference type="PROSITE-ProRule" id="PRU01240"/>
    </source>
</evidence>
<dbReference type="Pfam" id="PF00082">
    <property type="entry name" value="Peptidase_S8"/>
    <property type="match status" value="1"/>
</dbReference>
<dbReference type="GO" id="GO:0005576">
    <property type="term" value="C:extracellular region"/>
    <property type="evidence" value="ECO:0007669"/>
    <property type="project" value="UniProtKB-SubCell"/>
</dbReference>
<comment type="subcellular location">
    <subcellularLocation>
        <location evidence="1">Secreted</location>
    </subcellularLocation>
</comment>
<dbReference type="Gene3D" id="2.60.120.260">
    <property type="entry name" value="Galactose-binding domain-like"/>
    <property type="match status" value="1"/>
</dbReference>
<dbReference type="KEGG" id="laq:GLA29479_2358"/>
<evidence type="ECO:0000313" key="15">
    <source>
        <dbReference type="EMBL" id="ALN81451.1"/>
    </source>
</evidence>
<evidence type="ECO:0000256" key="6">
    <source>
        <dbReference type="ARBA" id="ARBA00022801"/>
    </source>
</evidence>
<dbReference type="InterPro" id="IPR050131">
    <property type="entry name" value="Peptidase_S8_subtilisin-like"/>
</dbReference>
<dbReference type="Pfam" id="PF01483">
    <property type="entry name" value="P_proprotein"/>
    <property type="match status" value="1"/>
</dbReference>